<sequence length="298" mass="31347">MRTIPRTLAATVPLALLLALTACGAPRDEADDAVDSTTADESSSTPDADACAKDGLQTLTAGTLTIGTDSPAYSPWFVDDDPTNGEGYESAVAYAIAEQLGYSDDEVTWVTVPFNAVVSPGEKKFDLDLNQVSITEQRRKAVDFSSGYYDVRQTVITNKGSAIDGATSLADLADARLGAQVGTTSYTAISDQIGTSEQAAAFDTNDQAVQALKNGQIDGIVVDLPTAYYMTAVQLDEGTIVGQLPLPDGDVEQFGAVLDKDSPLTDCVSQAVDTLREDGTLDDIASEWLEQQGAPELS</sequence>
<evidence type="ECO:0000313" key="7">
    <source>
        <dbReference type="Proteomes" id="UP000244867"/>
    </source>
</evidence>
<evidence type="ECO:0000256" key="2">
    <source>
        <dbReference type="SAM" id="MobiDB-lite"/>
    </source>
</evidence>
<dbReference type="InterPro" id="IPR001320">
    <property type="entry name" value="Iontro_rcpt_C"/>
</dbReference>
<feature type="domain" description="Ionotropic glutamate receptor C-terminal" evidence="5">
    <location>
        <begin position="63"/>
        <end position="291"/>
    </location>
</feature>
<name>A0A2R7YVX8_9ACTN</name>
<dbReference type="SMART" id="SM00062">
    <property type="entry name" value="PBPb"/>
    <property type="match status" value="1"/>
</dbReference>
<reference evidence="6 7" key="1">
    <citation type="submission" date="2018-03" db="EMBL/GenBank/DDBJ databases">
        <authorList>
            <person name="Keele B.F."/>
        </authorList>
    </citation>
    <scope>NUCLEOTIDE SEQUENCE [LARGE SCALE GENOMIC DNA]</scope>
    <source>
        <strain evidence="6 7">IB-3</strain>
    </source>
</reference>
<feature type="signal peptide" evidence="3">
    <location>
        <begin position="1"/>
        <end position="24"/>
    </location>
</feature>
<dbReference type="PANTHER" id="PTHR35936:SF19">
    <property type="entry name" value="AMINO-ACID-BINDING PROTEIN YXEM-RELATED"/>
    <property type="match status" value="1"/>
</dbReference>
<dbReference type="SUPFAM" id="SSF53850">
    <property type="entry name" value="Periplasmic binding protein-like II"/>
    <property type="match status" value="1"/>
</dbReference>
<feature type="domain" description="Solute-binding protein family 3/N-terminal" evidence="4">
    <location>
        <begin position="63"/>
        <end position="292"/>
    </location>
</feature>
<evidence type="ECO:0000313" key="6">
    <source>
        <dbReference type="EMBL" id="PUA80528.1"/>
    </source>
</evidence>
<feature type="compositionally biased region" description="Polar residues" evidence="2">
    <location>
        <begin position="35"/>
        <end position="46"/>
    </location>
</feature>
<keyword evidence="7" id="KW-1185">Reference proteome</keyword>
<dbReference type="SMART" id="SM00079">
    <property type="entry name" value="PBPe"/>
    <property type="match status" value="1"/>
</dbReference>
<accession>A0A2R7YVX8</accession>
<dbReference type="Gene3D" id="3.40.190.10">
    <property type="entry name" value="Periplasmic binding protein-like II"/>
    <property type="match status" value="2"/>
</dbReference>
<dbReference type="GO" id="GO:0016020">
    <property type="term" value="C:membrane"/>
    <property type="evidence" value="ECO:0007669"/>
    <property type="project" value="InterPro"/>
</dbReference>
<comment type="caution">
    <text evidence="6">The sequence shown here is derived from an EMBL/GenBank/DDBJ whole genome shotgun (WGS) entry which is preliminary data.</text>
</comment>
<evidence type="ECO:0000256" key="1">
    <source>
        <dbReference type="ARBA" id="ARBA00022729"/>
    </source>
</evidence>
<proteinExistence type="predicted"/>
<dbReference type="EMBL" id="PYXZ01000005">
    <property type="protein sequence ID" value="PUA80528.1"/>
    <property type="molecule type" value="Genomic_DNA"/>
</dbReference>
<dbReference type="PROSITE" id="PS51257">
    <property type="entry name" value="PROKAR_LIPOPROTEIN"/>
    <property type="match status" value="1"/>
</dbReference>
<gene>
    <name evidence="6" type="ORF">C7S10_12220</name>
</gene>
<feature type="region of interest" description="Disordered" evidence="2">
    <location>
        <begin position="29"/>
        <end position="51"/>
    </location>
</feature>
<dbReference type="OrthoDB" id="8454826at2"/>
<dbReference type="InterPro" id="IPR001638">
    <property type="entry name" value="Solute-binding_3/MltF_N"/>
</dbReference>
<feature type="chain" id="PRO_5015312168" evidence="3">
    <location>
        <begin position="25"/>
        <end position="298"/>
    </location>
</feature>
<dbReference type="Pfam" id="PF00497">
    <property type="entry name" value="SBP_bac_3"/>
    <property type="match status" value="1"/>
</dbReference>
<organism evidence="6 7">
    <name type="scientific">Nocardioides currus</name>
    <dbReference type="NCBI Taxonomy" id="2133958"/>
    <lineage>
        <taxon>Bacteria</taxon>
        <taxon>Bacillati</taxon>
        <taxon>Actinomycetota</taxon>
        <taxon>Actinomycetes</taxon>
        <taxon>Propionibacteriales</taxon>
        <taxon>Nocardioidaceae</taxon>
        <taxon>Nocardioides</taxon>
    </lineage>
</organism>
<protein>
    <submittedName>
        <fullName evidence="6">Amino acid ABC transporter substrate-binding protein</fullName>
    </submittedName>
</protein>
<dbReference type="PANTHER" id="PTHR35936">
    <property type="entry name" value="MEMBRANE-BOUND LYTIC MUREIN TRANSGLYCOSYLASE F"/>
    <property type="match status" value="1"/>
</dbReference>
<evidence type="ECO:0000259" key="5">
    <source>
        <dbReference type="SMART" id="SM00079"/>
    </source>
</evidence>
<dbReference type="Proteomes" id="UP000244867">
    <property type="component" value="Unassembled WGS sequence"/>
</dbReference>
<evidence type="ECO:0000256" key="3">
    <source>
        <dbReference type="SAM" id="SignalP"/>
    </source>
</evidence>
<dbReference type="GO" id="GO:0015276">
    <property type="term" value="F:ligand-gated monoatomic ion channel activity"/>
    <property type="evidence" value="ECO:0007669"/>
    <property type="project" value="InterPro"/>
</dbReference>
<dbReference type="CDD" id="cd13530">
    <property type="entry name" value="PBP2_peptides_like"/>
    <property type="match status" value="1"/>
</dbReference>
<evidence type="ECO:0000259" key="4">
    <source>
        <dbReference type="SMART" id="SM00062"/>
    </source>
</evidence>
<dbReference type="AlphaFoldDB" id="A0A2R7YVX8"/>
<dbReference type="RefSeq" id="WP_108344722.1">
    <property type="nucleotide sequence ID" value="NZ_PYXZ01000005.1"/>
</dbReference>
<keyword evidence="1 3" id="KW-0732">Signal</keyword>